<dbReference type="Gene3D" id="3.10.450.50">
    <property type="match status" value="1"/>
</dbReference>
<protein>
    <submittedName>
        <fullName evidence="1">Nuclear transport factor 2 family protein</fullName>
    </submittedName>
</protein>
<reference evidence="1" key="2">
    <citation type="submission" date="2020-09" db="EMBL/GenBank/DDBJ databases">
        <authorList>
            <person name="Kittiwongwattana C."/>
        </authorList>
    </citation>
    <scope>NUCLEOTIDE SEQUENCE</scope>
    <source>
        <strain evidence="1">1310</strain>
    </source>
</reference>
<evidence type="ECO:0000313" key="1">
    <source>
        <dbReference type="EMBL" id="QJB31523.1"/>
    </source>
</evidence>
<dbReference type="RefSeq" id="WP_168803782.1">
    <property type="nucleotide sequence ID" value="NZ_CP051204.2"/>
</dbReference>
<dbReference type="AlphaFoldDB" id="A0AAE6ZEK5"/>
<evidence type="ECO:0000313" key="3">
    <source>
        <dbReference type="Proteomes" id="UP000502421"/>
    </source>
</evidence>
<dbReference type="EMBL" id="CP051205">
    <property type="protein sequence ID" value="QJB31523.1"/>
    <property type="molecule type" value="Genomic_DNA"/>
</dbReference>
<dbReference type="EMBL" id="CP051204">
    <property type="protein sequence ID" value="QJB38005.1"/>
    <property type="molecule type" value="Genomic_DNA"/>
</dbReference>
<organism evidence="1 3">
    <name type="scientific">Chitinophaga oryzae</name>
    <dbReference type="NCBI Taxonomy" id="2725414"/>
    <lineage>
        <taxon>Bacteria</taxon>
        <taxon>Pseudomonadati</taxon>
        <taxon>Bacteroidota</taxon>
        <taxon>Chitinophagia</taxon>
        <taxon>Chitinophagales</taxon>
        <taxon>Chitinophagaceae</taxon>
        <taxon>Chitinophaga</taxon>
    </lineage>
</organism>
<dbReference type="Proteomes" id="UP000503144">
    <property type="component" value="Chromosome"/>
</dbReference>
<keyword evidence="4" id="KW-1185">Reference proteome</keyword>
<dbReference type="Proteomes" id="UP000502421">
    <property type="component" value="Chromosome"/>
</dbReference>
<accession>A0AAE6ZEK5</accession>
<dbReference type="KEGG" id="coy:HF329_09475"/>
<reference evidence="3" key="1">
    <citation type="submission" date="2020-04" db="EMBL/GenBank/DDBJ databases">
        <authorList>
            <person name="Kittiwongwattana C."/>
        </authorList>
    </citation>
    <scope>NUCLEOTIDE SEQUENCE [LARGE SCALE GENOMIC DNA]</scope>
    <source>
        <strain evidence="2">1303</strain>
        <strain evidence="3">1310</strain>
    </source>
</reference>
<gene>
    <name evidence="2" type="ORF">HF324_09130</name>
    <name evidence="1" type="ORF">HF329_09475</name>
</gene>
<dbReference type="SUPFAM" id="SSF54427">
    <property type="entry name" value="NTF2-like"/>
    <property type="match status" value="1"/>
</dbReference>
<dbReference type="Pfam" id="PF12893">
    <property type="entry name" value="Lumazine_bd_2"/>
    <property type="match status" value="1"/>
</dbReference>
<sequence length="133" mass="15407">MKTQAHKGDAKDEKQLILLTLNNYLQGRPVLDTERLRAAFHPDAYIRTIIEGKLVQWTLPQYLDLVARATVQECQPELLSFSWDGDTGSAHVQLTFDTFRFIDRFNLVKLDGQWQIVDKVSYREELPKETVEA</sequence>
<name>A0AAE6ZEK5_9BACT</name>
<evidence type="ECO:0000313" key="4">
    <source>
        <dbReference type="Proteomes" id="UP000503144"/>
    </source>
</evidence>
<dbReference type="InterPro" id="IPR032710">
    <property type="entry name" value="NTF2-like_dom_sf"/>
</dbReference>
<proteinExistence type="predicted"/>
<dbReference type="InterPro" id="IPR039437">
    <property type="entry name" value="FrzH/put_lumazine-bd"/>
</dbReference>
<evidence type="ECO:0000313" key="2">
    <source>
        <dbReference type="EMBL" id="QJB38005.1"/>
    </source>
</evidence>